<dbReference type="Proteomes" id="UP001589891">
    <property type="component" value="Unassembled WGS sequence"/>
</dbReference>
<gene>
    <name evidence="1" type="ORF">ACFFGX_04235</name>
</gene>
<evidence type="ECO:0000313" key="2">
    <source>
        <dbReference type="Proteomes" id="UP001589891"/>
    </source>
</evidence>
<dbReference type="RefSeq" id="WP_376943161.1">
    <property type="nucleotide sequence ID" value="NZ_JBHLSS010000028.1"/>
</dbReference>
<keyword evidence="2" id="KW-1185">Reference proteome</keyword>
<dbReference type="EMBL" id="JBHLSS010000028">
    <property type="protein sequence ID" value="MFC0708833.1"/>
    <property type="molecule type" value="Genomic_DNA"/>
</dbReference>
<name>A0ABV6SH21_AZOPA</name>
<accession>A0ABV6SH21</accession>
<dbReference type="InterPro" id="IPR006521">
    <property type="entry name" value="Tail_protein_I"/>
</dbReference>
<reference evidence="1 2" key="1">
    <citation type="submission" date="2024-09" db="EMBL/GenBank/DDBJ databases">
        <authorList>
            <person name="Sun Q."/>
            <person name="Mori K."/>
        </authorList>
    </citation>
    <scope>NUCLEOTIDE SEQUENCE [LARGE SCALE GENOMIC DNA]</scope>
    <source>
        <strain evidence="1 2">NCAIM B.01794</strain>
    </source>
</reference>
<comment type="caution">
    <text evidence="1">The sequence shown here is derived from an EMBL/GenBank/DDBJ whole genome shotgun (WGS) entry which is preliminary data.</text>
</comment>
<organism evidence="1 2">
    <name type="scientific">Azorhizophilus paspali</name>
    <name type="common">Azotobacter paspali</name>
    <dbReference type="NCBI Taxonomy" id="69963"/>
    <lineage>
        <taxon>Bacteria</taxon>
        <taxon>Pseudomonadati</taxon>
        <taxon>Pseudomonadota</taxon>
        <taxon>Gammaproteobacteria</taxon>
        <taxon>Pseudomonadales</taxon>
        <taxon>Pseudomonadaceae</taxon>
        <taxon>Azorhizophilus</taxon>
    </lineage>
</organism>
<dbReference type="Pfam" id="PF09684">
    <property type="entry name" value="Tail_P2_I"/>
    <property type="match status" value="1"/>
</dbReference>
<protein>
    <submittedName>
        <fullName evidence="1">Phage tail protein I</fullName>
    </submittedName>
</protein>
<evidence type="ECO:0000313" key="1">
    <source>
        <dbReference type="EMBL" id="MFC0708833.1"/>
    </source>
</evidence>
<proteinExistence type="predicted"/>
<sequence>MSSALLPPNSTGLERALAEVAALDNLSPETVRRLWNPQTCPAALLPWLAWALSVDFWDDAWPLERQRAVIAGSIAWHRKKGTPWAVEQALAAVGYPDSRLIEHHALHGAWQAADGELLDGTGHLDGTGDLSAPGGVFRVTTRHWAEYVVRLNVGEVAWSRARQREAMALCNAYAPARSQLAALIVAALYAFDATITLAAVDVRARVRLADCRRFVVAGFDTLEGCDLIGGENRPESLDGLGALDGEGRLNGYSATGEPLDAGQLCMSLRGRVRLPALSCGGDAAEALEILDGGHLLDGRYTIAGDTLDGYGALDGGSLRYPRMADADDTLDGTSNLGARRGPPHIHHRGLIRIRRGSTVIQEPLQ</sequence>
<dbReference type="NCBIfam" id="TIGR01634">
    <property type="entry name" value="tail_P2_I"/>
    <property type="match status" value="1"/>
</dbReference>